<comment type="caution">
    <text evidence="2">The sequence shown here is derived from an EMBL/GenBank/DDBJ whole genome shotgun (WGS) entry which is preliminary data.</text>
</comment>
<feature type="signal peptide" evidence="1">
    <location>
        <begin position="1"/>
        <end position="24"/>
    </location>
</feature>
<gene>
    <name evidence="2" type="ORF">HD556DRAFT_1332641</name>
</gene>
<dbReference type="OrthoDB" id="2677371at2759"/>
<dbReference type="GeneID" id="64595572"/>
<protein>
    <recommendedName>
        <fullName evidence="4">Secreted protein</fullName>
    </recommendedName>
</protein>
<evidence type="ECO:0000313" key="2">
    <source>
        <dbReference type="EMBL" id="KAG1802827.1"/>
    </source>
</evidence>
<dbReference type="EMBL" id="JABBWE010000005">
    <property type="protein sequence ID" value="KAG1802827.1"/>
    <property type="molecule type" value="Genomic_DNA"/>
</dbReference>
<sequence length="135" mass="15243">MTYLALLHLLYAVLHVKTPELTSSSPPSFLRHRVFTTLYQCSSGCHHTWPQYEIWLASTFYIPAPAKEKAHQPSVKPMRIGTKVTPRNLCTLDWQVNGHQREPASASALYWNNLSTNVKEVRATSGKTSRANAVH</sequence>
<organism evidence="2 3">
    <name type="scientific">Suillus plorans</name>
    <dbReference type="NCBI Taxonomy" id="116603"/>
    <lineage>
        <taxon>Eukaryota</taxon>
        <taxon>Fungi</taxon>
        <taxon>Dikarya</taxon>
        <taxon>Basidiomycota</taxon>
        <taxon>Agaricomycotina</taxon>
        <taxon>Agaricomycetes</taxon>
        <taxon>Agaricomycetidae</taxon>
        <taxon>Boletales</taxon>
        <taxon>Suillineae</taxon>
        <taxon>Suillaceae</taxon>
        <taxon>Suillus</taxon>
    </lineage>
</organism>
<evidence type="ECO:0008006" key="4">
    <source>
        <dbReference type="Google" id="ProtNLM"/>
    </source>
</evidence>
<evidence type="ECO:0000313" key="3">
    <source>
        <dbReference type="Proteomes" id="UP000719766"/>
    </source>
</evidence>
<dbReference type="Proteomes" id="UP000719766">
    <property type="component" value="Unassembled WGS sequence"/>
</dbReference>
<dbReference type="RefSeq" id="XP_041165724.1">
    <property type="nucleotide sequence ID" value="XM_041301808.1"/>
</dbReference>
<evidence type="ECO:0000256" key="1">
    <source>
        <dbReference type="SAM" id="SignalP"/>
    </source>
</evidence>
<name>A0A9P7DTN8_9AGAM</name>
<reference evidence="2" key="1">
    <citation type="journal article" date="2020" name="New Phytol.">
        <title>Comparative genomics reveals dynamic genome evolution in host specialist ectomycorrhizal fungi.</title>
        <authorList>
            <person name="Lofgren L.A."/>
            <person name="Nguyen N.H."/>
            <person name="Vilgalys R."/>
            <person name="Ruytinx J."/>
            <person name="Liao H.L."/>
            <person name="Branco S."/>
            <person name="Kuo A."/>
            <person name="LaButti K."/>
            <person name="Lipzen A."/>
            <person name="Andreopoulos W."/>
            <person name="Pangilinan J."/>
            <person name="Riley R."/>
            <person name="Hundley H."/>
            <person name="Na H."/>
            <person name="Barry K."/>
            <person name="Grigoriev I.V."/>
            <person name="Stajich J.E."/>
            <person name="Kennedy P.G."/>
        </authorList>
    </citation>
    <scope>NUCLEOTIDE SEQUENCE</scope>
    <source>
        <strain evidence="2">S12</strain>
    </source>
</reference>
<accession>A0A9P7DTN8</accession>
<dbReference type="AlphaFoldDB" id="A0A9P7DTN8"/>
<keyword evidence="3" id="KW-1185">Reference proteome</keyword>
<keyword evidence="1" id="KW-0732">Signal</keyword>
<feature type="chain" id="PRO_5040188062" description="Secreted protein" evidence="1">
    <location>
        <begin position="25"/>
        <end position="135"/>
    </location>
</feature>
<proteinExistence type="predicted"/>